<proteinExistence type="predicted"/>
<evidence type="ECO:0000313" key="1">
    <source>
        <dbReference type="EMBL" id="CDW36020.1"/>
    </source>
</evidence>
<dbReference type="EMBL" id="HACA01018659">
    <property type="protein sequence ID" value="CDW36020.1"/>
    <property type="molecule type" value="Transcribed_RNA"/>
</dbReference>
<protein>
    <submittedName>
        <fullName evidence="1">Uncharacterized protein</fullName>
    </submittedName>
</protein>
<organism evidence="1">
    <name type="scientific">Lepeophtheirus salmonis</name>
    <name type="common">Salmon louse</name>
    <name type="synonym">Caligus salmonis</name>
    <dbReference type="NCBI Taxonomy" id="72036"/>
    <lineage>
        <taxon>Eukaryota</taxon>
        <taxon>Metazoa</taxon>
        <taxon>Ecdysozoa</taxon>
        <taxon>Arthropoda</taxon>
        <taxon>Crustacea</taxon>
        <taxon>Multicrustacea</taxon>
        <taxon>Hexanauplia</taxon>
        <taxon>Copepoda</taxon>
        <taxon>Siphonostomatoida</taxon>
        <taxon>Caligidae</taxon>
        <taxon>Lepeophtheirus</taxon>
    </lineage>
</organism>
<reference evidence="1" key="1">
    <citation type="submission" date="2014-05" db="EMBL/GenBank/DDBJ databases">
        <authorList>
            <person name="Chronopoulou M."/>
        </authorList>
    </citation>
    <scope>NUCLEOTIDE SEQUENCE</scope>
    <source>
        <tissue evidence="1">Whole organism</tissue>
    </source>
</reference>
<name>A0A0K2UDA0_LEPSM</name>
<accession>A0A0K2UDA0</accession>
<dbReference type="AlphaFoldDB" id="A0A0K2UDA0"/>
<feature type="non-terminal residue" evidence="1">
    <location>
        <position position="1"/>
    </location>
</feature>
<sequence>FLSSEHPFLNRFNYIQNLIENACCSEKTERNPDDFYRVIVVSYFGLRVESE</sequence>